<gene>
    <name evidence="3" type="ORF">Vafri_17236</name>
</gene>
<feature type="region of interest" description="Disordered" evidence="2">
    <location>
        <begin position="78"/>
        <end position="139"/>
    </location>
</feature>
<evidence type="ECO:0000313" key="3">
    <source>
        <dbReference type="EMBL" id="GIL63110.1"/>
    </source>
</evidence>
<accession>A0A8J4BJP2</accession>
<proteinExistence type="predicted"/>
<dbReference type="PANTHER" id="PTHR31755:SF3">
    <property type="entry name" value="EXOCYST COMPLEX COMPONENT SEC6"/>
    <property type="match status" value="1"/>
</dbReference>
<reference evidence="3" key="1">
    <citation type="journal article" date="2021" name="Proc. Natl. Acad. Sci. U.S.A.">
        <title>Three genomes in the algal genus Volvox reveal the fate of a haploid sex-determining region after a transition to homothallism.</title>
        <authorList>
            <person name="Yamamoto K."/>
            <person name="Hamaji T."/>
            <person name="Kawai-Toyooka H."/>
            <person name="Matsuzaki R."/>
            <person name="Takahashi F."/>
            <person name="Nishimura Y."/>
            <person name="Kawachi M."/>
            <person name="Noguchi H."/>
            <person name="Minakuchi Y."/>
            <person name="Umen J.G."/>
            <person name="Toyoda A."/>
            <person name="Nozaki H."/>
        </authorList>
    </citation>
    <scope>NUCLEOTIDE SEQUENCE</scope>
    <source>
        <strain evidence="3">NIES-3780</strain>
    </source>
</reference>
<evidence type="ECO:0000256" key="1">
    <source>
        <dbReference type="SAM" id="Coils"/>
    </source>
</evidence>
<keyword evidence="1" id="KW-0175">Coiled coil</keyword>
<dbReference type="PANTHER" id="PTHR31755">
    <property type="entry name" value="FOLATE RECEPTOR-LIKE"/>
    <property type="match status" value="1"/>
</dbReference>
<comment type="caution">
    <text evidence="3">The sequence shown here is derived from an EMBL/GenBank/DDBJ whole genome shotgun (WGS) entry which is preliminary data.</text>
</comment>
<name>A0A8J4BJP2_9CHLO</name>
<dbReference type="Proteomes" id="UP000747399">
    <property type="component" value="Unassembled WGS sequence"/>
</dbReference>
<evidence type="ECO:0000256" key="2">
    <source>
        <dbReference type="SAM" id="MobiDB-lite"/>
    </source>
</evidence>
<dbReference type="EMBL" id="BNCO01000055">
    <property type="protein sequence ID" value="GIL63110.1"/>
    <property type="molecule type" value="Genomic_DNA"/>
</dbReference>
<feature type="coiled-coil region" evidence="1">
    <location>
        <begin position="207"/>
        <end position="234"/>
    </location>
</feature>
<dbReference type="AlphaFoldDB" id="A0A8J4BJP2"/>
<feature type="compositionally biased region" description="Low complexity" evidence="2">
    <location>
        <begin position="106"/>
        <end position="130"/>
    </location>
</feature>
<dbReference type="InterPro" id="IPR040320">
    <property type="entry name" value="At4g37920-like"/>
</dbReference>
<keyword evidence="4" id="KW-1185">Reference proteome</keyword>
<evidence type="ECO:0000313" key="4">
    <source>
        <dbReference type="Proteomes" id="UP000747399"/>
    </source>
</evidence>
<organism evidence="3 4">
    <name type="scientific">Volvox africanus</name>
    <dbReference type="NCBI Taxonomy" id="51714"/>
    <lineage>
        <taxon>Eukaryota</taxon>
        <taxon>Viridiplantae</taxon>
        <taxon>Chlorophyta</taxon>
        <taxon>core chlorophytes</taxon>
        <taxon>Chlorophyceae</taxon>
        <taxon>CS clade</taxon>
        <taxon>Chlamydomonadales</taxon>
        <taxon>Volvocaceae</taxon>
        <taxon>Volvox</taxon>
    </lineage>
</organism>
<feature type="region of interest" description="Disordered" evidence="2">
    <location>
        <begin position="1"/>
        <end position="30"/>
    </location>
</feature>
<protein>
    <submittedName>
        <fullName evidence="3">Uncharacterized protein</fullName>
    </submittedName>
</protein>
<sequence>MRGLLQRNGMSRAPSKTNVSAAAQRHVRPSPLLARHVPVLNDRYQTTSSSATGFAVHAGSAAPTCGWNGEATSSGRSWTLGPCPSYSEGSSRSQSQSRRRRGAVDASAAAASSASSSSASSSSSTTAGSSRVHSDDLVSPKREAQLTLEQYKEIYDRLIGIFQTRPRDDWKKLIVFSKQWDVHAQGVFDRIKELADKEADVDKKMALRKLFRALQNVNDEVSRYNRVLVKLAEAADDEWDAIVAAYRGDLQKPFFEHMQCLMVAAKEDPARLDQLVLVNTRLVALIANHDAVAADQDKLDAAAEVYRDLLTSISSVEDLDRRMSELASAGKIDPAFLQITAKAYGAARDTNMSKDEAKWVAYKLYRTARDHFDRQQPAEKRIIEYLLNVVDPTDRRNMLDQAVTPGPVRATETHDYLYSTPQRLFLVLDNTLRAYFTMRDGAAKNLNTPEAAVLPRKIRVMMELRDDLIRRYL</sequence>